<accession>A0ABU6NPS2</accession>
<feature type="transmembrane region" description="Helical" evidence="1">
    <location>
        <begin position="6"/>
        <end position="23"/>
    </location>
</feature>
<evidence type="ECO:0000256" key="1">
    <source>
        <dbReference type="SAM" id="Phobius"/>
    </source>
</evidence>
<dbReference type="EMBL" id="JAROAS010000060">
    <property type="protein sequence ID" value="MED4130196.1"/>
    <property type="molecule type" value="Genomic_DNA"/>
</dbReference>
<dbReference type="RefSeq" id="WP_328238820.1">
    <property type="nucleotide sequence ID" value="NZ_JAROAS010000060.1"/>
</dbReference>
<feature type="transmembrane region" description="Helical" evidence="1">
    <location>
        <begin position="127"/>
        <end position="147"/>
    </location>
</feature>
<feature type="transmembrane region" description="Helical" evidence="1">
    <location>
        <begin position="70"/>
        <end position="88"/>
    </location>
</feature>
<keyword evidence="1" id="KW-1133">Transmembrane helix</keyword>
<organism evidence="2 3">
    <name type="scientific">Shouchella miscanthi</name>
    <dbReference type="NCBI Taxonomy" id="2598861"/>
    <lineage>
        <taxon>Bacteria</taxon>
        <taxon>Bacillati</taxon>
        <taxon>Bacillota</taxon>
        <taxon>Bacilli</taxon>
        <taxon>Bacillales</taxon>
        <taxon>Bacillaceae</taxon>
        <taxon>Shouchella</taxon>
    </lineage>
</organism>
<keyword evidence="1" id="KW-0812">Transmembrane</keyword>
<evidence type="ECO:0000313" key="3">
    <source>
        <dbReference type="Proteomes" id="UP001341820"/>
    </source>
</evidence>
<feature type="transmembrane region" description="Helical" evidence="1">
    <location>
        <begin position="213"/>
        <end position="234"/>
    </location>
</feature>
<name>A0ABU6NPS2_9BACI</name>
<evidence type="ECO:0008006" key="4">
    <source>
        <dbReference type="Google" id="ProtNLM"/>
    </source>
</evidence>
<feature type="transmembrane region" description="Helical" evidence="1">
    <location>
        <begin position="33"/>
        <end position="50"/>
    </location>
</feature>
<keyword evidence="1" id="KW-0472">Membrane</keyword>
<feature type="transmembrane region" description="Helical" evidence="1">
    <location>
        <begin position="100"/>
        <end position="121"/>
    </location>
</feature>
<protein>
    <recommendedName>
        <fullName evidence="4">Zinc permease</fullName>
    </recommendedName>
</protein>
<proteinExistence type="predicted"/>
<dbReference type="Proteomes" id="UP001341820">
    <property type="component" value="Unassembled WGS sequence"/>
</dbReference>
<reference evidence="2 3" key="1">
    <citation type="submission" date="2023-03" db="EMBL/GenBank/DDBJ databases">
        <title>Bacillus Genome Sequencing.</title>
        <authorList>
            <person name="Dunlap C."/>
        </authorList>
    </citation>
    <scope>NUCLEOTIDE SEQUENCE [LARGE SCALE GENOMIC DNA]</scope>
    <source>
        <strain evidence="2 3">B-4107</strain>
    </source>
</reference>
<sequence length="236" mass="26250">MTVESILIGVMLILIQLFALPIIRRTPFEEQKILSLSGGVAIAYVFVYILPTMHEEQDQLGGDLALDSELYFLGLIGLLVYYSVYKIAKTKHDQHRSTNTSYIVQISFFAFYTFMISYIVFASDVKTVEALFYGVAVGLHFIGISYHIGHGNQTVHRQYGRFILATTTLIGAIAGTIGPSTGLFVDLLIAFSSGAMIFNVISKELPEEDYAHLPTFLIASLLFSVSLLTLKAIFQW</sequence>
<gene>
    <name evidence="2" type="ORF">P5F74_18985</name>
</gene>
<feature type="transmembrane region" description="Helical" evidence="1">
    <location>
        <begin position="159"/>
        <end position="177"/>
    </location>
</feature>
<evidence type="ECO:0000313" key="2">
    <source>
        <dbReference type="EMBL" id="MED4130196.1"/>
    </source>
</evidence>
<keyword evidence="3" id="KW-1185">Reference proteome</keyword>
<comment type="caution">
    <text evidence="2">The sequence shown here is derived from an EMBL/GenBank/DDBJ whole genome shotgun (WGS) entry which is preliminary data.</text>
</comment>